<keyword evidence="4" id="KW-1185">Reference proteome</keyword>
<dbReference type="PIRSF" id="PIRSF017082">
    <property type="entry name" value="YflP"/>
    <property type="match status" value="1"/>
</dbReference>
<feature type="chain" id="PRO_5013208510" evidence="2">
    <location>
        <begin position="28"/>
        <end position="328"/>
    </location>
</feature>
<evidence type="ECO:0000313" key="4">
    <source>
        <dbReference type="Proteomes" id="UP000196138"/>
    </source>
</evidence>
<dbReference type="PANTHER" id="PTHR42928:SF5">
    <property type="entry name" value="BLR1237 PROTEIN"/>
    <property type="match status" value="1"/>
</dbReference>
<dbReference type="Gene3D" id="3.40.190.10">
    <property type="entry name" value="Periplasmic binding protein-like II"/>
    <property type="match status" value="1"/>
</dbReference>
<organism evidence="3 4">
    <name type="scientific">Comamonas serinivorans</name>
    <dbReference type="NCBI Taxonomy" id="1082851"/>
    <lineage>
        <taxon>Bacteria</taxon>
        <taxon>Pseudomonadati</taxon>
        <taxon>Pseudomonadota</taxon>
        <taxon>Betaproteobacteria</taxon>
        <taxon>Burkholderiales</taxon>
        <taxon>Comamonadaceae</taxon>
        <taxon>Comamonas</taxon>
    </lineage>
</organism>
<evidence type="ECO:0000256" key="2">
    <source>
        <dbReference type="SAM" id="SignalP"/>
    </source>
</evidence>
<dbReference type="InterPro" id="IPR005064">
    <property type="entry name" value="BUG"/>
</dbReference>
<dbReference type="KEGG" id="cser:CCO03_15470"/>
<gene>
    <name evidence="3" type="ORF">CCO03_15470</name>
</gene>
<dbReference type="Gene3D" id="3.40.190.150">
    <property type="entry name" value="Bordetella uptake gene, domain 1"/>
    <property type="match status" value="1"/>
</dbReference>
<dbReference type="PROSITE" id="PS51318">
    <property type="entry name" value="TAT"/>
    <property type="match status" value="1"/>
</dbReference>
<dbReference type="PANTHER" id="PTHR42928">
    <property type="entry name" value="TRICARBOXYLATE-BINDING PROTEIN"/>
    <property type="match status" value="1"/>
</dbReference>
<comment type="similarity">
    <text evidence="1">Belongs to the UPF0065 (bug) family.</text>
</comment>
<proteinExistence type="inferred from homology"/>
<sequence>MHAPSRRRFVTTLAASAALGCAPAARAAEGWPSRPLTLIVNGGPGSLPDIFARPLAERLRAALGQSVVVENKPGAGGMVAMTQLKQAPPDGHTLALVTNAHLVWNPFVFPRLTYDPVTELQPISPLAVIPMALVVPPRLGVSSLAEFIALAKRRPGELNYASSGNGSPPHVLFEMLRERLGVTLVHVPFKTGTEALTAVAAGDTQVYFAGTALVEPLVKDGRLRVLAVSPQVSAPTFADAPTLQALGYPGYEGAVWLGLAARSGTPAAVIQRLNAEVAQALSDPALKAALLAQGALPDHASPAALAQRIAAERRTWGPAIQRLGIQPS</sequence>
<dbReference type="Proteomes" id="UP000196138">
    <property type="component" value="Chromosome"/>
</dbReference>
<evidence type="ECO:0000313" key="3">
    <source>
        <dbReference type="EMBL" id="ARU05886.1"/>
    </source>
</evidence>
<name>A0A1Y0EQN1_9BURK</name>
<feature type="signal peptide" evidence="2">
    <location>
        <begin position="1"/>
        <end position="27"/>
    </location>
</feature>
<dbReference type="EMBL" id="CP021455">
    <property type="protein sequence ID" value="ARU05886.1"/>
    <property type="molecule type" value="Genomic_DNA"/>
</dbReference>
<dbReference type="SUPFAM" id="SSF53850">
    <property type="entry name" value="Periplasmic binding protein-like II"/>
    <property type="match status" value="1"/>
</dbReference>
<dbReference type="CDD" id="cd07012">
    <property type="entry name" value="PBP2_Bug_TTT"/>
    <property type="match status" value="1"/>
</dbReference>
<keyword evidence="2" id="KW-0732">Signal</keyword>
<dbReference type="RefSeq" id="WP_087282485.1">
    <property type="nucleotide sequence ID" value="NZ_CP021455.1"/>
</dbReference>
<dbReference type="OrthoDB" id="8649727at2"/>
<protein>
    <submittedName>
        <fullName evidence="3">ABC transporter substrate-binding protein</fullName>
    </submittedName>
</protein>
<dbReference type="Pfam" id="PF03401">
    <property type="entry name" value="TctC"/>
    <property type="match status" value="1"/>
</dbReference>
<accession>A0A1Y0EQN1</accession>
<dbReference type="InterPro" id="IPR006311">
    <property type="entry name" value="TAT_signal"/>
</dbReference>
<dbReference type="InterPro" id="IPR042100">
    <property type="entry name" value="Bug_dom1"/>
</dbReference>
<dbReference type="AlphaFoldDB" id="A0A1Y0EQN1"/>
<evidence type="ECO:0000256" key="1">
    <source>
        <dbReference type="ARBA" id="ARBA00006987"/>
    </source>
</evidence>
<reference evidence="3 4" key="1">
    <citation type="submission" date="2017-05" db="EMBL/GenBank/DDBJ databases">
        <authorList>
            <person name="Song R."/>
            <person name="Chenine A.L."/>
            <person name="Ruprecht R.M."/>
        </authorList>
    </citation>
    <scope>NUCLEOTIDE SEQUENCE [LARGE SCALE GENOMIC DNA]</scope>
    <source>
        <strain evidence="3 4">DSM 26136</strain>
    </source>
</reference>
<dbReference type="PROSITE" id="PS51257">
    <property type="entry name" value="PROKAR_LIPOPROTEIN"/>
    <property type="match status" value="1"/>
</dbReference>